<evidence type="ECO:0000256" key="1">
    <source>
        <dbReference type="SAM" id="MobiDB-lite"/>
    </source>
</evidence>
<comment type="caution">
    <text evidence="2">The sequence shown here is derived from an EMBL/GenBank/DDBJ whole genome shotgun (WGS) entry which is preliminary data.</text>
</comment>
<feature type="compositionally biased region" description="Basic and acidic residues" evidence="1">
    <location>
        <begin position="428"/>
        <end position="452"/>
    </location>
</feature>
<dbReference type="AlphaFoldDB" id="A0AA38H850"/>
<organism evidence="2 3">
    <name type="scientific">Dioszegia hungarica</name>
    <dbReference type="NCBI Taxonomy" id="4972"/>
    <lineage>
        <taxon>Eukaryota</taxon>
        <taxon>Fungi</taxon>
        <taxon>Dikarya</taxon>
        <taxon>Basidiomycota</taxon>
        <taxon>Agaricomycotina</taxon>
        <taxon>Tremellomycetes</taxon>
        <taxon>Tremellales</taxon>
        <taxon>Bulleribasidiaceae</taxon>
        <taxon>Dioszegia</taxon>
    </lineage>
</organism>
<dbReference type="Proteomes" id="UP001164286">
    <property type="component" value="Unassembled WGS sequence"/>
</dbReference>
<name>A0AA38H850_9TREE</name>
<reference evidence="2" key="1">
    <citation type="journal article" date="2022" name="G3 (Bethesda)">
        <title>High quality genome of the basidiomycete yeast Dioszegia hungarica PDD-24b-2 isolated from cloud water.</title>
        <authorList>
            <person name="Jarrige D."/>
            <person name="Haridas S."/>
            <person name="Bleykasten-Grosshans C."/>
            <person name="Joly M."/>
            <person name="Nadalig T."/>
            <person name="Sancelme M."/>
            <person name="Vuilleumier S."/>
            <person name="Grigoriev I.V."/>
            <person name="Amato P."/>
            <person name="Bringel F."/>
        </authorList>
    </citation>
    <scope>NUCLEOTIDE SEQUENCE</scope>
    <source>
        <strain evidence="2">PDD-24b-2</strain>
    </source>
</reference>
<dbReference type="GeneID" id="77729514"/>
<evidence type="ECO:0000313" key="2">
    <source>
        <dbReference type="EMBL" id="KAI9634164.1"/>
    </source>
</evidence>
<protein>
    <submittedName>
        <fullName evidence="2">Uncharacterized protein</fullName>
    </submittedName>
</protein>
<feature type="region of interest" description="Disordered" evidence="1">
    <location>
        <begin position="412"/>
        <end position="452"/>
    </location>
</feature>
<evidence type="ECO:0000313" key="3">
    <source>
        <dbReference type="Proteomes" id="UP001164286"/>
    </source>
</evidence>
<dbReference type="RefSeq" id="XP_052943941.1">
    <property type="nucleotide sequence ID" value="XM_053090309.1"/>
</dbReference>
<keyword evidence="3" id="KW-1185">Reference proteome</keyword>
<proteinExistence type="predicted"/>
<accession>A0AA38H850</accession>
<dbReference type="EMBL" id="JAKWFO010000008">
    <property type="protein sequence ID" value="KAI9634164.1"/>
    <property type="molecule type" value="Genomic_DNA"/>
</dbReference>
<gene>
    <name evidence="2" type="ORF">MKK02DRAFT_38836</name>
</gene>
<sequence length="452" mass="50190">MSSSTSPGPQSMQQLLHELKTIGDPRISEVTRRATAQIHAARDLGLDPDTRFYGLMRTQDLEWLPVSIASSLDEMSYGVDKLVSDRALKTLLAAKAAFVEFRESQGSQSIDECLNWMVSQPDFETVDTRRKLSALHGMRVISSAVGHPVVKAALDHAATKFQEKSAMIAELRTDLSEPGRDMNIALDQALHCLYTARPLPFGILATEVEADISSFLRDGTPLSGGTFGDWPLKKLAYEAAKDMLSKEDPGENSFPKRLRYCTPSLRADTAFIESLLIDRALVLGSRGEVDNAKDRQALTERWARVREVYARVAEDAYSYMPDEAPQNLDQRDSALLTCVSNLFPAQGKNLAKAIRALGLHDHVDTAVEKLEAPFYPKELSDKIMTKLNSDESAKLNFKVDSNPTRRDIFVAWAKRRNGEEAPTGEGTHAGEKPLHQQSGREEQKSQDQDKSE</sequence>